<comment type="similarity">
    <text evidence="1">Belongs to the amidase family.</text>
</comment>
<feature type="non-terminal residue" evidence="3">
    <location>
        <position position="148"/>
    </location>
</feature>
<dbReference type="Gene3D" id="3.90.1300.10">
    <property type="entry name" value="Amidase signature (AS) domain"/>
    <property type="match status" value="1"/>
</dbReference>
<comment type="caution">
    <text evidence="3">The sequence shown here is derived from an EMBL/GenBank/DDBJ whole genome shotgun (WGS) entry which is preliminary data.</text>
</comment>
<dbReference type="PANTHER" id="PTHR11895">
    <property type="entry name" value="TRANSAMIDASE"/>
    <property type="match status" value="1"/>
</dbReference>
<dbReference type="EMBL" id="QWEC01000647">
    <property type="protein sequence ID" value="RII90209.1"/>
    <property type="molecule type" value="Genomic_DNA"/>
</dbReference>
<dbReference type="Pfam" id="PF01425">
    <property type="entry name" value="Amidase"/>
    <property type="match status" value="1"/>
</dbReference>
<proteinExistence type="inferred from homology"/>
<sequence length="148" mass="16472">MFELHHLSAQDLWDQLQRGEVTPTELVTHYLERIERLDPGLGAFTTVTADRALERARFVEREVPRTAPLWGLPFGDKDLSERAGVRTTFGSRLFRDHVSDRTDAIPQALDDAGGISLGKTSAPEFGLPSYTESLVAPPARTPWDTTRG</sequence>
<evidence type="ECO:0000313" key="3">
    <source>
        <dbReference type="EMBL" id="RII90209.1"/>
    </source>
</evidence>
<dbReference type="Proteomes" id="UP000266298">
    <property type="component" value="Unassembled WGS sequence"/>
</dbReference>
<evidence type="ECO:0000259" key="2">
    <source>
        <dbReference type="Pfam" id="PF01425"/>
    </source>
</evidence>
<reference evidence="3 4" key="1">
    <citation type="submission" date="2018-08" db="EMBL/GenBank/DDBJ databases">
        <title>Genome Sequence of Clavibacter michiganensis Subspecies type strains, and the Atypical Peach-Colored Strains Isolated from Tomato.</title>
        <authorList>
            <person name="Osdaghi E."/>
            <person name="Portier P."/>
            <person name="Briand M."/>
            <person name="Jacques M.-A."/>
        </authorList>
    </citation>
    <scope>NUCLEOTIDE SEQUENCE [LARGE SCALE GENOMIC DNA]</scope>
    <source>
        <strain evidence="3 4">CFBP 7493</strain>
    </source>
</reference>
<dbReference type="InterPro" id="IPR000120">
    <property type="entry name" value="Amidase"/>
</dbReference>
<organism evidence="3 4">
    <name type="scientific">Clavibacter michiganensis</name>
    <dbReference type="NCBI Taxonomy" id="28447"/>
    <lineage>
        <taxon>Bacteria</taxon>
        <taxon>Bacillati</taxon>
        <taxon>Actinomycetota</taxon>
        <taxon>Actinomycetes</taxon>
        <taxon>Micrococcales</taxon>
        <taxon>Microbacteriaceae</taxon>
        <taxon>Clavibacter</taxon>
    </lineage>
</organism>
<protein>
    <submittedName>
        <fullName evidence="3">Amidase</fullName>
    </submittedName>
</protein>
<dbReference type="RefSeq" id="WP_259340909.1">
    <property type="nucleotide sequence ID" value="NZ_QWEC01000647.1"/>
</dbReference>
<feature type="domain" description="Amidase" evidence="2">
    <location>
        <begin position="25"/>
        <end position="147"/>
    </location>
</feature>
<dbReference type="GO" id="GO:0003824">
    <property type="term" value="F:catalytic activity"/>
    <property type="evidence" value="ECO:0007669"/>
    <property type="project" value="InterPro"/>
</dbReference>
<evidence type="ECO:0000313" key="4">
    <source>
        <dbReference type="Proteomes" id="UP000266298"/>
    </source>
</evidence>
<dbReference type="PANTHER" id="PTHR11895:SF7">
    <property type="entry name" value="GLUTAMYL-TRNA(GLN) AMIDOTRANSFERASE SUBUNIT A, MITOCHONDRIAL"/>
    <property type="match status" value="1"/>
</dbReference>
<gene>
    <name evidence="3" type="ORF">DZF96_17450</name>
</gene>
<accession>A0A399NAE7</accession>
<name>A0A399NAE7_9MICO</name>
<dbReference type="AlphaFoldDB" id="A0A399NAE7"/>
<evidence type="ECO:0000256" key="1">
    <source>
        <dbReference type="ARBA" id="ARBA00009199"/>
    </source>
</evidence>
<dbReference type="SUPFAM" id="SSF75304">
    <property type="entry name" value="Amidase signature (AS) enzymes"/>
    <property type="match status" value="1"/>
</dbReference>
<dbReference type="InterPro" id="IPR036928">
    <property type="entry name" value="AS_sf"/>
</dbReference>
<dbReference type="InterPro" id="IPR023631">
    <property type="entry name" value="Amidase_dom"/>
</dbReference>